<accession>A0A0B4FS69</accession>
<protein>
    <submittedName>
        <fullName evidence="1">Uncharacterized protein</fullName>
    </submittedName>
</protein>
<keyword evidence="2" id="KW-1185">Reference proteome</keyword>
<sequence>MGPISTPLLRHMYRQASQDPDRHAFSLWQNLLHERFPSPGVYSVICDIPPADRPPRDTVVVSRYDAARNTMTPLLWVECRVRGGTVESLERQAVESAKSCLETSGLPSVFVLTVVGVSFRVWLYEDGADQLTSLYGSPSVANLGQYIDVDSEKADLLMFFFELARNGARNVRDARERLLDHLVARTNGHLE</sequence>
<dbReference type="EMBL" id="AZNF01000001">
    <property type="protein sequence ID" value="KID70552.1"/>
    <property type="molecule type" value="Genomic_DNA"/>
</dbReference>
<dbReference type="Proteomes" id="UP000031186">
    <property type="component" value="Unassembled WGS sequence"/>
</dbReference>
<dbReference type="VEuPathDB" id="FungiDB:MAN_00151"/>
<reference evidence="1 2" key="1">
    <citation type="journal article" date="2014" name="Proc. Natl. Acad. Sci. U.S.A.">
        <title>Trajectory and genomic determinants of fungal-pathogen speciation and host adaptation.</title>
        <authorList>
            <person name="Hu X."/>
            <person name="Xiao G."/>
            <person name="Zheng P."/>
            <person name="Shang Y."/>
            <person name="Su Y."/>
            <person name="Zhang X."/>
            <person name="Liu X."/>
            <person name="Zhan S."/>
            <person name="St Leger R.J."/>
            <person name="Wang C."/>
        </authorList>
    </citation>
    <scope>NUCLEOTIDE SEQUENCE [LARGE SCALE GENOMIC DNA]</scope>
    <source>
        <strain evidence="1 2">ARSEF 549</strain>
    </source>
</reference>
<dbReference type="OrthoDB" id="5090566at2759"/>
<name>A0A0B4FS69_METAF</name>
<organism evidence="1 2">
    <name type="scientific">Metarhizium anisopliae (strain ARSEF 549)</name>
    <dbReference type="NCBI Taxonomy" id="3151832"/>
    <lineage>
        <taxon>Eukaryota</taxon>
        <taxon>Fungi</taxon>
        <taxon>Dikarya</taxon>
        <taxon>Ascomycota</taxon>
        <taxon>Pezizomycotina</taxon>
        <taxon>Sordariomycetes</taxon>
        <taxon>Hypocreomycetidae</taxon>
        <taxon>Hypocreales</taxon>
        <taxon>Clavicipitaceae</taxon>
        <taxon>Metarhizium</taxon>
    </lineage>
</organism>
<evidence type="ECO:0000313" key="2">
    <source>
        <dbReference type="Proteomes" id="UP000031186"/>
    </source>
</evidence>
<feature type="non-terminal residue" evidence="1">
    <location>
        <position position="1"/>
    </location>
</feature>
<proteinExistence type="predicted"/>
<dbReference type="HOGENOM" id="CLU_117744_0_0_1"/>
<comment type="caution">
    <text evidence="1">The sequence shown here is derived from an EMBL/GenBank/DDBJ whole genome shotgun (WGS) entry which is preliminary data.</text>
</comment>
<evidence type="ECO:0000313" key="1">
    <source>
        <dbReference type="EMBL" id="KID70552.1"/>
    </source>
</evidence>
<dbReference type="AlphaFoldDB" id="A0A0B4FS69"/>
<gene>
    <name evidence="1" type="ORF">MAN_00151</name>
</gene>